<keyword evidence="9" id="KW-1185">Reference proteome</keyword>
<dbReference type="InterPro" id="IPR039425">
    <property type="entry name" value="RNA_pol_sigma-70-like"/>
</dbReference>
<dbReference type="SUPFAM" id="SSF88946">
    <property type="entry name" value="Sigma2 domain of RNA polymerase sigma factors"/>
    <property type="match status" value="1"/>
</dbReference>
<name>A0ABV6QVD1_9ACTN</name>
<dbReference type="InterPro" id="IPR013324">
    <property type="entry name" value="RNA_pol_sigma_r3/r4-like"/>
</dbReference>
<evidence type="ECO:0000256" key="2">
    <source>
        <dbReference type="ARBA" id="ARBA00023015"/>
    </source>
</evidence>
<accession>A0ABV6QVD1</accession>
<keyword evidence="5" id="KW-0804">Transcription</keyword>
<keyword evidence="3" id="KW-0731">Sigma factor</keyword>
<evidence type="ECO:0000256" key="5">
    <source>
        <dbReference type="ARBA" id="ARBA00023163"/>
    </source>
</evidence>
<dbReference type="InterPro" id="IPR014284">
    <property type="entry name" value="RNA_pol_sigma-70_dom"/>
</dbReference>
<dbReference type="InterPro" id="IPR013325">
    <property type="entry name" value="RNA_pol_sigma_r2"/>
</dbReference>
<dbReference type="InterPro" id="IPR013249">
    <property type="entry name" value="RNA_pol_sigma70_r4_t2"/>
</dbReference>
<evidence type="ECO:0000313" key="9">
    <source>
        <dbReference type="Proteomes" id="UP001589890"/>
    </source>
</evidence>
<sequence length="172" mass="19736">MKARDQAEFREYVIARQAGLRRTAYLLSGDWHRADDLVSATVIKLYGAWRSARDASNTDAYVRKILVRVFLDEKRRPWRREHPTEVLPELPGPADDTPVHRADLHRLLDQMPRRQRAVLVLRFYDDLSVQQAAAVLECSEGAVKTLTSRALDSIRRLLPAGVVTRTDYEEAL</sequence>
<comment type="similarity">
    <text evidence="1">Belongs to the sigma-70 factor family. ECF subfamily.</text>
</comment>
<dbReference type="CDD" id="cd06171">
    <property type="entry name" value="Sigma70_r4"/>
    <property type="match status" value="1"/>
</dbReference>
<organism evidence="8 9">
    <name type="scientific">Kribbella deserti</name>
    <dbReference type="NCBI Taxonomy" id="1926257"/>
    <lineage>
        <taxon>Bacteria</taxon>
        <taxon>Bacillati</taxon>
        <taxon>Actinomycetota</taxon>
        <taxon>Actinomycetes</taxon>
        <taxon>Propionibacteriales</taxon>
        <taxon>Kribbellaceae</taxon>
        <taxon>Kribbella</taxon>
    </lineage>
</organism>
<dbReference type="SUPFAM" id="SSF88659">
    <property type="entry name" value="Sigma3 and sigma4 domains of RNA polymerase sigma factors"/>
    <property type="match status" value="1"/>
</dbReference>
<keyword evidence="2" id="KW-0805">Transcription regulation</keyword>
<dbReference type="PANTHER" id="PTHR43133:SF50">
    <property type="entry name" value="ECF RNA POLYMERASE SIGMA FACTOR SIGM"/>
    <property type="match status" value="1"/>
</dbReference>
<evidence type="ECO:0000259" key="6">
    <source>
        <dbReference type="Pfam" id="PF04542"/>
    </source>
</evidence>
<dbReference type="NCBIfam" id="TIGR02937">
    <property type="entry name" value="sigma70-ECF"/>
    <property type="match status" value="1"/>
</dbReference>
<dbReference type="Gene3D" id="1.10.10.10">
    <property type="entry name" value="Winged helix-like DNA-binding domain superfamily/Winged helix DNA-binding domain"/>
    <property type="match status" value="1"/>
</dbReference>
<dbReference type="Proteomes" id="UP001589890">
    <property type="component" value="Unassembled WGS sequence"/>
</dbReference>
<protein>
    <submittedName>
        <fullName evidence="8">SigE family RNA polymerase sigma factor</fullName>
    </submittedName>
</protein>
<evidence type="ECO:0000256" key="4">
    <source>
        <dbReference type="ARBA" id="ARBA00023125"/>
    </source>
</evidence>
<dbReference type="Gene3D" id="1.10.1740.10">
    <property type="match status" value="1"/>
</dbReference>
<dbReference type="InterPro" id="IPR036388">
    <property type="entry name" value="WH-like_DNA-bd_sf"/>
</dbReference>
<dbReference type="EMBL" id="JBHLTC010000040">
    <property type="protein sequence ID" value="MFC0628587.1"/>
    <property type="molecule type" value="Genomic_DNA"/>
</dbReference>
<feature type="domain" description="RNA polymerase sigma-70 region 2" evidence="6">
    <location>
        <begin position="19"/>
        <end position="79"/>
    </location>
</feature>
<keyword evidence="4" id="KW-0238">DNA-binding</keyword>
<evidence type="ECO:0000313" key="8">
    <source>
        <dbReference type="EMBL" id="MFC0628587.1"/>
    </source>
</evidence>
<dbReference type="InterPro" id="IPR007627">
    <property type="entry name" value="RNA_pol_sigma70_r2"/>
</dbReference>
<dbReference type="NCBIfam" id="TIGR02983">
    <property type="entry name" value="SigE-fam_strep"/>
    <property type="match status" value="1"/>
</dbReference>
<evidence type="ECO:0000256" key="3">
    <source>
        <dbReference type="ARBA" id="ARBA00023082"/>
    </source>
</evidence>
<evidence type="ECO:0000256" key="1">
    <source>
        <dbReference type="ARBA" id="ARBA00010641"/>
    </source>
</evidence>
<dbReference type="RefSeq" id="WP_380055158.1">
    <property type="nucleotide sequence ID" value="NZ_JBHLTC010000040.1"/>
</dbReference>
<comment type="caution">
    <text evidence="8">The sequence shown here is derived from an EMBL/GenBank/DDBJ whole genome shotgun (WGS) entry which is preliminary data.</text>
</comment>
<proteinExistence type="inferred from homology"/>
<dbReference type="Pfam" id="PF04542">
    <property type="entry name" value="Sigma70_r2"/>
    <property type="match status" value="1"/>
</dbReference>
<feature type="domain" description="RNA polymerase sigma factor 70 region 4 type 2" evidence="7">
    <location>
        <begin position="103"/>
        <end position="151"/>
    </location>
</feature>
<evidence type="ECO:0000259" key="7">
    <source>
        <dbReference type="Pfam" id="PF08281"/>
    </source>
</evidence>
<dbReference type="InterPro" id="IPR014325">
    <property type="entry name" value="RNA_pol_sigma-E_actinobac"/>
</dbReference>
<gene>
    <name evidence="8" type="ORF">ACFFGN_31245</name>
</gene>
<reference evidence="8 9" key="1">
    <citation type="submission" date="2024-09" db="EMBL/GenBank/DDBJ databases">
        <authorList>
            <person name="Sun Q."/>
            <person name="Mori K."/>
        </authorList>
    </citation>
    <scope>NUCLEOTIDE SEQUENCE [LARGE SCALE GENOMIC DNA]</scope>
    <source>
        <strain evidence="8 9">CGMCC 1.15906</strain>
    </source>
</reference>
<dbReference type="PANTHER" id="PTHR43133">
    <property type="entry name" value="RNA POLYMERASE ECF-TYPE SIGMA FACTO"/>
    <property type="match status" value="1"/>
</dbReference>
<dbReference type="Pfam" id="PF08281">
    <property type="entry name" value="Sigma70_r4_2"/>
    <property type="match status" value="1"/>
</dbReference>